<dbReference type="InterPro" id="IPR050499">
    <property type="entry name" value="PEP-utilizing_PTS_enzyme"/>
</dbReference>
<protein>
    <recommendedName>
        <fullName evidence="7 17">Phosphoenolpyruvate-protein phosphotransferase</fullName>
        <ecNumber evidence="6 17">2.7.3.9</ecNumber>
    </recommendedName>
    <alternativeName>
        <fullName evidence="16 17">Phosphotransferase system, enzyme I</fullName>
    </alternativeName>
</protein>
<dbReference type="PANTHER" id="PTHR46244">
    <property type="entry name" value="PHOSPHOENOLPYRUVATE-PROTEIN PHOSPHOTRANSFERASE"/>
    <property type="match status" value="1"/>
</dbReference>
<dbReference type="SUPFAM" id="SSF47831">
    <property type="entry name" value="Enzyme I of the PEP:sugar phosphotransferase system HPr-binding (sub)domain"/>
    <property type="match status" value="1"/>
</dbReference>
<dbReference type="GO" id="GO:0008965">
    <property type="term" value="F:phosphoenolpyruvate-protein phosphotransferase activity"/>
    <property type="evidence" value="ECO:0007669"/>
    <property type="project" value="UniProtKB-EC"/>
</dbReference>
<dbReference type="RefSeq" id="WP_144540767.1">
    <property type="nucleotide sequence ID" value="NZ_JACSQO010000012.1"/>
</dbReference>
<keyword evidence="10 17" id="KW-0762">Sugar transport</keyword>
<dbReference type="InterPro" id="IPR008279">
    <property type="entry name" value="PEP-util_enz_mobile_dom"/>
</dbReference>
<evidence type="ECO:0000256" key="13">
    <source>
        <dbReference type="ARBA" id="ARBA00022723"/>
    </source>
</evidence>
<comment type="subcellular location">
    <subcellularLocation>
        <location evidence="4 17">Cytoplasm</location>
    </subcellularLocation>
</comment>
<dbReference type="Proteomes" id="UP000640786">
    <property type="component" value="Unassembled WGS sequence"/>
</dbReference>
<dbReference type="SUPFAM" id="SSF51621">
    <property type="entry name" value="Phosphoenolpyruvate/pyruvate domain"/>
    <property type="match status" value="1"/>
</dbReference>
<evidence type="ECO:0000256" key="16">
    <source>
        <dbReference type="ARBA" id="ARBA00033235"/>
    </source>
</evidence>
<keyword evidence="12 17" id="KW-0598">Phosphotransferase system</keyword>
<evidence type="ECO:0000256" key="11">
    <source>
        <dbReference type="ARBA" id="ARBA00022679"/>
    </source>
</evidence>
<evidence type="ECO:0000313" key="21">
    <source>
        <dbReference type="EMBL" id="MBD7946000.1"/>
    </source>
</evidence>
<dbReference type="InterPro" id="IPR006318">
    <property type="entry name" value="PTS_EI-like"/>
</dbReference>
<evidence type="ECO:0000256" key="7">
    <source>
        <dbReference type="ARBA" id="ARBA00016544"/>
    </source>
</evidence>
<dbReference type="InterPro" id="IPR015813">
    <property type="entry name" value="Pyrv/PenolPyrv_kinase-like_dom"/>
</dbReference>
<evidence type="ECO:0000256" key="10">
    <source>
        <dbReference type="ARBA" id="ARBA00022597"/>
    </source>
</evidence>
<dbReference type="EMBL" id="JACSQO010000012">
    <property type="protein sequence ID" value="MBD7946000.1"/>
    <property type="molecule type" value="Genomic_DNA"/>
</dbReference>
<organism evidence="21 22">
    <name type="scientific">Psychrobacillus faecigallinarum</name>
    <dbReference type="NCBI Taxonomy" id="2762235"/>
    <lineage>
        <taxon>Bacteria</taxon>
        <taxon>Bacillati</taxon>
        <taxon>Bacillota</taxon>
        <taxon>Bacilli</taxon>
        <taxon>Bacillales</taxon>
        <taxon>Bacillaceae</taxon>
        <taxon>Psychrobacillus</taxon>
    </lineage>
</organism>
<dbReference type="PRINTS" id="PR01736">
    <property type="entry name" value="PHPHTRNFRASE"/>
</dbReference>
<dbReference type="InterPro" id="IPR018274">
    <property type="entry name" value="PEP_util_AS"/>
</dbReference>
<evidence type="ECO:0000256" key="14">
    <source>
        <dbReference type="ARBA" id="ARBA00022777"/>
    </source>
</evidence>
<evidence type="ECO:0000259" key="20">
    <source>
        <dbReference type="Pfam" id="PF05524"/>
    </source>
</evidence>
<dbReference type="EC" id="2.7.3.9" evidence="6 17"/>
<dbReference type="Gene3D" id="3.20.20.60">
    <property type="entry name" value="Phosphoenolpyruvate-binding domains"/>
    <property type="match status" value="1"/>
</dbReference>
<evidence type="ECO:0000256" key="1">
    <source>
        <dbReference type="ARBA" id="ARBA00000683"/>
    </source>
</evidence>
<name>A0ABR8RE32_9BACI</name>
<evidence type="ECO:0000256" key="17">
    <source>
        <dbReference type="PIRNR" id="PIRNR000732"/>
    </source>
</evidence>
<evidence type="ECO:0000256" key="3">
    <source>
        <dbReference type="ARBA" id="ARBA00002728"/>
    </source>
</evidence>
<dbReference type="InterPro" id="IPR036618">
    <property type="entry name" value="PtsI_HPr-bd_sf"/>
</dbReference>
<evidence type="ECO:0000256" key="6">
    <source>
        <dbReference type="ARBA" id="ARBA00012232"/>
    </source>
</evidence>
<dbReference type="PIRSF" id="PIRSF000732">
    <property type="entry name" value="PTS_enzyme_I"/>
    <property type="match status" value="1"/>
</dbReference>
<dbReference type="PROSITE" id="PS00370">
    <property type="entry name" value="PEP_ENZYMES_PHOS_SITE"/>
    <property type="match status" value="1"/>
</dbReference>
<evidence type="ECO:0000256" key="15">
    <source>
        <dbReference type="ARBA" id="ARBA00022842"/>
    </source>
</evidence>
<comment type="function">
    <text evidence="3 17">General (non sugar-specific) component of the phosphoenolpyruvate-dependent sugar phosphotransferase system (sugar PTS). This major carbohydrate active-transport system catalyzes the phosphorylation of incoming sugar substrates concomitantly with their translocation across the cell membrane. Enzyme I transfers the phosphoryl group from phosphoenolpyruvate (PEP) to the phosphoryl carrier protein (HPr).</text>
</comment>
<sequence>MRELKGIPASTGVAIAKAYSFVEPILSYDQNHIQEAEIEVNRLKNSIASTKEQLQLIYAATRQHLGEEKAAIFSAQQLVLEDPVWIAAIIEQINEGKNAETALTEITDMYRAMFLALDNDYMKDRVIDIQDVSKRLLADLLGVKLPDLSLIDSEIIIVAEDLTPSVTVHLNKQYVKGTITNIGGTTSHSAILARSLGIPAIVGTKTGTLDIEDGTLLIIDGEEGRIIIDPPEDVKMFYLTKQKVLEEREELLRNYFSMSSVTMDGHQVHLVANIGAPEDGETVLSEGGEGIGLFRTEFMYMNRNRLPDEEEQFEAYQAVISKMEYRPTVIRTMDIGGDKALPYLELPNEMNPFLGYRAIRISLDRQTIFRTQLRALLRASKFGKLKIMFPMISTLEEFRTAKSILFEEKEKLLNAGVIVSEDIEVGMMVETPAAVMIVDLFAQEADFFSIGTNDLIQYMFAADRLNEQVSYLYQPYHPAILRAVQKVVEAAHLNGKSVGVCGEMAGEQIAIPLLLALGVDELSMDPSVILKARSQIAKLNHEELRKHMQHILTLATDKDVTEYVKLHLL</sequence>
<comment type="caution">
    <text evidence="21">The sequence shown here is derived from an EMBL/GenBank/DDBJ whole genome shotgun (WGS) entry which is preliminary data.</text>
</comment>
<evidence type="ECO:0000256" key="5">
    <source>
        <dbReference type="ARBA" id="ARBA00007837"/>
    </source>
</evidence>
<evidence type="ECO:0000256" key="2">
    <source>
        <dbReference type="ARBA" id="ARBA00001946"/>
    </source>
</evidence>
<keyword evidence="15 17" id="KW-0460">Magnesium</keyword>
<comment type="similarity">
    <text evidence="5 17">Belongs to the PEP-utilizing enzyme family.</text>
</comment>
<dbReference type="InterPro" id="IPR040442">
    <property type="entry name" value="Pyrv_kinase-like_dom_sf"/>
</dbReference>
<keyword evidence="11 17" id="KW-0808">Transferase</keyword>
<keyword evidence="8 17" id="KW-0813">Transport</keyword>
<feature type="domain" description="PEP-utilising enzyme C-terminal" evidence="19">
    <location>
        <begin position="257"/>
        <end position="540"/>
    </location>
</feature>
<dbReference type="NCBIfam" id="TIGR01417">
    <property type="entry name" value="PTS_I_fam"/>
    <property type="match status" value="1"/>
</dbReference>
<feature type="domain" description="PEP-utilising enzyme mobile" evidence="18">
    <location>
        <begin position="153"/>
        <end position="224"/>
    </location>
</feature>
<dbReference type="PANTHER" id="PTHR46244:SF3">
    <property type="entry name" value="PHOSPHOENOLPYRUVATE-PROTEIN PHOSPHOTRANSFERASE"/>
    <property type="match status" value="1"/>
</dbReference>
<evidence type="ECO:0000256" key="8">
    <source>
        <dbReference type="ARBA" id="ARBA00022448"/>
    </source>
</evidence>
<dbReference type="InterPro" id="IPR024692">
    <property type="entry name" value="PTS_EI"/>
</dbReference>
<evidence type="ECO:0000256" key="4">
    <source>
        <dbReference type="ARBA" id="ARBA00004496"/>
    </source>
</evidence>
<keyword evidence="9 17" id="KW-0963">Cytoplasm</keyword>
<keyword evidence="14 17" id="KW-0418">Kinase</keyword>
<evidence type="ECO:0000313" key="22">
    <source>
        <dbReference type="Proteomes" id="UP000640786"/>
    </source>
</evidence>
<evidence type="ECO:0000259" key="18">
    <source>
        <dbReference type="Pfam" id="PF00391"/>
    </source>
</evidence>
<comment type="catalytic activity">
    <reaction evidence="1 17">
        <text>L-histidyl-[protein] + phosphoenolpyruvate = N(pros)-phospho-L-histidyl-[protein] + pyruvate</text>
        <dbReference type="Rhea" id="RHEA:23880"/>
        <dbReference type="Rhea" id="RHEA-COMP:9745"/>
        <dbReference type="Rhea" id="RHEA-COMP:9746"/>
        <dbReference type="ChEBI" id="CHEBI:15361"/>
        <dbReference type="ChEBI" id="CHEBI:29979"/>
        <dbReference type="ChEBI" id="CHEBI:58702"/>
        <dbReference type="ChEBI" id="CHEBI:64837"/>
        <dbReference type="EC" id="2.7.3.9"/>
    </reaction>
</comment>
<evidence type="ECO:0000256" key="9">
    <source>
        <dbReference type="ARBA" id="ARBA00022490"/>
    </source>
</evidence>
<feature type="domain" description="Phosphotransferase system enzyme I N-terminal" evidence="20">
    <location>
        <begin position="5"/>
        <end position="125"/>
    </location>
</feature>
<dbReference type="InterPro" id="IPR036637">
    <property type="entry name" value="Phosphohistidine_dom_sf"/>
</dbReference>
<comment type="cofactor">
    <cofactor evidence="2 17">
        <name>Mg(2+)</name>
        <dbReference type="ChEBI" id="CHEBI:18420"/>
    </cofactor>
</comment>
<proteinExistence type="inferred from homology"/>
<dbReference type="InterPro" id="IPR000121">
    <property type="entry name" value="PEP_util_C"/>
</dbReference>
<dbReference type="Pfam" id="PF00391">
    <property type="entry name" value="PEP-utilizers"/>
    <property type="match status" value="1"/>
</dbReference>
<accession>A0ABR8RE32</accession>
<keyword evidence="13 17" id="KW-0479">Metal-binding</keyword>
<keyword evidence="22" id="KW-1185">Reference proteome</keyword>
<evidence type="ECO:0000259" key="19">
    <source>
        <dbReference type="Pfam" id="PF02896"/>
    </source>
</evidence>
<dbReference type="SUPFAM" id="SSF52009">
    <property type="entry name" value="Phosphohistidine domain"/>
    <property type="match status" value="1"/>
</dbReference>
<evidence type="ECO:0000256" key="12">
    <source>
        <dbReference type="ARBA" id="ARBA00022683"/>
    </source>
</evidence>
<dbReference type="Gene3D" id="1.10.274.10">
    <property type="entry name" value="PtsI, HPr-binding domain"/>
    <property type="match status" value="1"/>
</dbReference>
<dbReference type="Pfam" id="PF05524">
    <property type="entry name" value="PEP-utilisers_N"/>
    <property type="match status" value="1"/>
</dbReference>
<dbReference type="Gene3D" id="3.50.30.10">
    <property type="entry name" value="Phosphohistidine domain"/>
    <property type="match status" value="1"/>
</dbReference>
<dbReference type="InterPro" id="IPR008731">
    <property type="entry name" value="PTS_EIN"/>
</dbReference>
<dbReference type="Pfam" id="PF02896">
    <property type="entry name" value="PEP-utilizers_C"/>
    <property type="match status" value="1"/>
</dbReference>
<gene>
    <name evidence="21" type="primary">ptsP</name>
    <name evidence="21" type="ORF">H9650_18000</name>
</gene>
<reference evidence="21 22" key="1">
    <citation type="submission" date="2020-08" db="EMBL/GenBank/DDBJ databases">
        <title>A Genomic Blueprint of the Chicken Gut Microbiome.</title>
        <authorList>
            <person name="Gilroy R."/>
            <person name="Ravi A."/>
            <person name="Getino M."/>
            <person name="Pursley I."/>
            <person name="Horton D.L."/>
            <person name="Alikhan N.-F."/>
            <person name="Baker D."/>
            <person name="Gharbi K."/>
            <person name="Hall N."/>
            <person name="Watson M."/>
            <person name="Adriaenssens E.M."/>
            <person name="Foster-Nyarko E."/>
            <person name="Jarju S."/>
            <person name="Secka A."/>
            <person name="Antonio M."/>
            <person name="Oren A."/>
            <person name="Chaudhuri R."/>
            <person name="La Ragione R.M."/>
            <person name="Hildebrand F."/>
            <person name="Pallen M.J."/>
        </authorList>
    </citation>
    <scope>NUCLEOTIDE SEQUENCE [LARGE SCALE GENOMIC DNA]</scope>
    <source>
        <strain evidence="21 22">Sa2BUA9</strain>
    </source>
</reference>